<evidence type="ECO:0000256" key="2">
    <source>
        <dbReference type="SAM" id="Phobius"/>
    </source>
</evidence>
<feature type="transmembrane region" description="Helical" evidence="2">
    <location>
        <begin position="619"/>
        <end position="640"/>
    </location>
</feature>
<feature type="region of interest" description="Disordered" evidence="1">
    <location>
        <begin position="749"/>
        <end position="789"/>
    </location>
</feature>
<keyword evidence="4" id="KW-1185">Reference proteome</keyword>
<dbReference type="InterPro" id="IPR021840">
    <property type="entry name" value="DUF3433"/>
</dbReference>
<gene>
    <name evidence="3" type="ORF">HGRIS_000423</name>
</gene>
<sequence>MSLPASKPKKPLEPLKSYISGVSDATAIGDADESGRLVGPESTEEGSSSKSSSVAALPKGAARPLPSSVLYNSVSTSLSLRFAALGARSSFKQRTCPLGLKNGINGLLQEATPPATPSQNLLDADNNNRVQFATYPRKADTAAWGGPVGGGDEKQPPVRNSNDKVKAWIPLPLRGIFVWSLVFFLVALAIILEVLLDQSNKHQGFATRGDIEDKRDAMHYVYTIPPTAIAAFLAAMWAWTDVEIKKMQPYIDLAKGDSPAQRSLLLDYNRHNNFTVWFHAWTNKHYLVFLTSAMVLLSLAFQPLAASLLVVRDTYWTKPDMTVNNLRTLGLNQNEEFFNLTTFVTAAGFASASVLYNLGEPPFIRQPYTIAPFDIPRNVVANGTIFANTTALKSESGCRSITFNMERLADGSGWNNTVNSNECTFAVSVDRNASTLFGTGTPTCTNQTPEQFAPVIFWFFTYQPTAMASGTICTPSFSLFDVAVTVDIATANLTSVTELRPFSSFSNFSETSANITGPPLNGRAYNGLNFDLGPNPSRFTLAKEAATQLQLPAAVYQAAVQSPEGLVGTFTADKFVQRSTQVYTTYLQLIAQEVYFVPNRVPINISVKTVVKRVYLSPVAVHILTVAMLVLALIAALLHYKHKQDRRGLRLGYEPGTIASAVAIGAETGVGQLLAGAKRESDMKAALASRSFRLDRARGVIVMEGEQGYEFAESADMDDDRRRSLFAKLQDDGDGIGRRLSRRISAFAPAQLRSVRGDGHGEPASPRSPRTPGPAEGVASTPQSPKQPV</sequence>
<dbReference type="Proteomes" id="UP001556367">
    <property type="component" value="Unassembled WGS sequence"/>
</dbReference>
<evidence type="ECO:0000256" key="1">
    <source>
        <dbReference type="SAM" id="MobiDB-lite"/>
    </source>
</evidence>
<dbReference type="Pfam" id="PF11915">
    <property type="entry name" value="DUF3433"/>
    <property type="match status" value="1"/>
</dbReference>
<keyword evidence="2" id="KW-1133">Transmembrane helix</keyword>
<evidence type="ECO:0000313" key="4">
    <source>
        <dbReference type="Proteomes" id="UP001556367"/>
    </source>
</evidence>
<keyword evidence="2" id="KW-0812">Transmembrane</keyword>
<evidence type="ECO:0000313" key="3">
    <source>
        <dbReference type="EMBL" id="KAL0958271.1"/>
    </source>
</evidence>
<dbReference type="PANTHER" id="PTHR37544">
    <property type="entry name" value="SPRAY-RELATED"/>
    <property type="match status" value="1"/>
</dbReference>
<feature type="transmembrane region" description="Helical" evidence="2">
    <location>
        <begin position="337"/>
        <end position="358"/>
    </location>
</feature>
<feature type="transmembrane region" description="Helical" evidence="2">
    <location>
        <begin position="176"/>
        <end position="196"/>
    </location>
</feature>
<feature type="compositionally biased region" description="Polar residues" evidence="1">
    <location>
        <begin position="780"/>
        <end position="789"/>
    </location>
</feature>
<organism evidence="3 4">
    <name type="scientific">Hohenbuehelia grisea</name>
    <dbReference type="NCBI Taxonomy" id="104357"/>
    <lineage>
        <taxon>Eukaryota</taxon>
        <taxon>Fungi</taxon>
        <taxon>Dikarya</taxon>
        <taxon>Basidiomycota</taxon>
        <taxon>Agaricomycotina</taxon>
        <taxon>Agaricomycetes</taxon>
        <taxon>Agaricomycetidae</taxon>
        <taxon>Agaricales</taxon>
        <taxon>Pleurotineae</taxon>
        <taxon>Pleurotaceae</taxon>
        <taxon>Hohenbuehelia</taxon>
    </lineage>
</organism>
<feature type="transmembrane region" description="Helical" evidence="2">
    <location>
        <begin position="286"/>
        <end position="311"/>
    </location>
</feature>
<dbReference type="PANTHER" id="PTHR37544:SF3">
    <property type="entry name" value="SPRAY"/>
    <property type="match status" value="1"/>
</dbReference>
<comment type="caution">
    <text evidence="3">The sequence shown here is derived from an EMBL/GenBank/DDBJ whole genome shotgun (WGS) entry which is preliminary data.</text>
</comment>
<dbReference type="EMBL" id="JASNQZ010000004">
    <property type="protein sequence ID" value="KAL0958271.1"/>
    <property type="molecule type" value="Genomic_DNA"/>
</dbReference>
<reference evidence="4" key="1">
    <citation type="submission" date="2024-06" db="EMBL/GenBank/DDBJ databases">
        <title>Multi-omics analyses provide insights into the biosynthesis of the anticancer antibiotic pleurotin in Hohenbuehelia grisea.</title>
        <authorList>
            <person name="Weaver J.A."/>
            <person name="Alberti F."/>
        </authorList>
    </citation>
    <scope>NUCLEOTIDE SEQUENCE [LARGE SCALE GENOMIC DNA]</scope>
    <source>
        <strain evidence="4">T-177</strain>
    </source>
</reference>
<feature type="region of interest" description="Disordered" evidence="1">
    <location>
        <begin position="26"/>
        <end position="59"/>
    </location>
</feature>
<proteinExistence type="predicted"/>
<feature type="transmembrane region" description="Helical" evidence="2">
    <location>
        <begin position="217"/>
        <end position="239"/>
    </location>
</feature>
<accession>A0ABR3JSZ9</accession>
<protein>
    <submittedName>
        <fullName evidence="3">Uncharacterized protein</fullName>
    </submittedName>
</protein>
<name>A0ABR3JSZ9_9AGAR</name>
<keyword evidence="2" id="KW-0472">Membrane</keyword>